<dbReference type="EMBL" id="HACG01039781">
    <property type="protein sequence ID" value="CEK86646.1"/>
    <property type="molecule type" value="Transcribed_RNA"/>
</dbReference>
<name>A0A0B7B0T8_9EUPU</name>
<dbReference type="AlphaFoldDB" id="A0A0B7B0T8"/>
<proteinExistence type="predicted"/>
<evidence type="ECO:0000313" key="3">
    <source>
        <dbReference type="EMBL" id="CEK86648.1"/>
    </source>
</evidence>
<protein>
    <submittedName>
        <fullName evidence="3">Uncharacterized protein</fullName>
    </submittedName>
</protein>
<evidence type="ECO:0000313" key="1">
    <source>
        <dbReference type="EMBL" id="CEK86644.1"/>
    </source>
</evidence>
<dbReference type="EMBL" id="HACG01039783">
    <property type="protein sequence ID" value="CEK86648.1"/>
    <property type="molecule type" value="Transcribed_RNA"/>
</dbReference>
<organism evidence="3">
    <name type="scientific">Arion vulgaris</name>
    <dbReference type="NCBI Taxonomy" id="1028688"/>
    <lineage>
        <taxon>Eukaryota</taxon>
        <taxon>Metazoa</taxon>
        <taxon>Spiralia</taxon>
        <taxon>Lophotrochozoa</taxon>
        <taxon>Mollusca</taxon>
        <taxon>Gastropoda</taxon>
        <taxon>Heterobranchia</taxon>
        <taxon>Euthyneura</taxon>
        <taxon>Panpulmonata</taxon>
        <taxon>Eupulmonata</taxon>
        <taxon>Stylommatophora</taxon>
        <taxon>Helicina</taxon>
        <taxon>Arionoidea</taxon>
        <taxon>Arionidae</taxon>
        <taxon>Arion</taxon>
    </lineage>
</organism>
<gene>
    <name evidence="3" type="primary">ORF154942</name>
    <name evidence="1" type="synonym">ORF154905</name>
    <name evidence="2" type="synonym">ORF154924</name>
    <name evidence="4" type="synonym">ORF154948</name>
</gene>
<dbReference type="EMBL" id="HACG01039784">
    <property type="protein sequence ID" value="CEK86649.1"/>
    <property type="molecule type" value="Transcribed_RNA"/>
</dbReference>
<reference evidence="3" key="1">
    <citation type="submission" date="2014-12" db="EMBL/GenBank/DDBJ databases">
        <title>Insight into the proteome of Arion vulgaris.</title>
        <authorList>
            <person name="Aradska J."/>
            <person name="Bulat T."/>
            <person name="Smidak R."/>
            <person name="Sarate P."/>
            <person name="Gangsoo J."/>
            <person name="Sialana F."/>
            <person name="Bilban M."/>
            <person name="Lubec G."/>
        </authorList>
    </citation>
    <scope>NUCLEOTIDE SEQUENCE</scope>
    <source>
        <tissue evidence="3">Skin</tissue>
    </source>
</reference>
<evidence type="ECO:0000313" key="4">
    <source>
        <dbReference type="EMBL" id="CEK86649.1"/>
    </source>
</evidence>
<sequence length="81" mass="8654">MQPILLHTLTTVGSVQTAFVITVCNTDFKGNVGQGGHDPMQFNGRMASAVAVKLFTLGFFFISPTEKTTLTLLGIVPLSPE</sequence>
<evidence type="ECO:0000313" key="2">
    <source>
        <dbReference type="EMBL" id="CEK86646.1"/>
    </source>
</evidence>
<dbReference type="EMBL" id="HACG01039779">
    <property type="protein sequence ID" value="CEK86644.1"/>
    <property type="molecule type" value="Transcribed_RNA"/>
</dbReference>
<accession>A0A0B7B0T8</accession>